<evidence type="ECO:0000313" key="2">
    <source>
        <dbReference type="EMBL" id="DAZ94026.1"/>
    </source>
</evidence>
<dbReference type="AlphaFoldDB" id="A0AAV2YKH5"/>
<protein>
    <submittedName>
        <fullName evidence="2">Uncharacterized protein</fullName>
    </submittedName>
</protein>
<dbReference type="Proteomes" id="UP001146120">
    <property type="component" value="Unassembled WGS sequence"/>
</dbReference>
<feature type="region of interest" description="Disordered" evidence="1">
    <location>
        <begin position="1"/>
        <end position="34"/>
    </location>
</feature>
<dbReference type="EMBL" id="DAKRPA010000274">
    <property type="protein sequence ID" value="DAZ94026.1"/>
    <property type="molecule type" value="Genomic_DNA"/>
</dbReference>
<organism evidence="2 3">
    <name type="scientific">Lagenidium giganteum</name>
    <dbReference type="NCBI Taxonomy" id="4803"/>
    <lineage>
        <taxon>Eukaryota</taxon>
        <taxon>Sar</taxon>
        <taxon>Stramenopiles</taxon>
        <taxon>Oomycota</taxon>
        <taxon>Peronosporomycetes</taxon>
        <taxon>Pythiales</taxon>
        <taxon>Pythiaceae</taxon>
    </lineage>
</organism>
<evidence type="ECO:0000256" key="1">
    <source>
        <dbReference type="SAM" id="MobiDB-lite"/>
    </source>
</evidence>
<proteinExistence type="predicted"/>
<sequence>MASPPLEESGAEIPCRGCTRRKSGNEKSANDDFERLTSNHTTYLHPNTKKAMKDRMLITLQWLAIGRSSDIGRIRYDDLQWMGNFMLVRLAAAISCRVQR</sequence>
<name>A0AAV2YKH5_9STRA</name>
<comment type="caution">
    <text evidence="2">The sequence shown here is derived from an EMBL/GenBank/DDBJ whole genome shotgun (WGS) entry which is preliminary data.</text>
</comment>
<feature type="compositionally biased region" description="Basic and acidic residues" evidence="1">
    <location>
        <begin position="23"/>
        <end position="34"/>
    </location>
</feature>
<reference evidence="2" key="2">
    <citation type="journal article" date="2023" name="Microbiol Resour">
        <title>Decontamination and Annotation of the Draft Genome Sequence of the Oomycete Lagenidium giganteum ARSEF 373.</title>
        <authorList>
            <person name="Morgan W.R."/>
            <person name="Tartar A."/>
        </authorList>
    </citation>
    <scope>NUCLEOTIDE SEQUENCE</scope>
    <source>
        <strain evidence="2">ARSEF 373</strain>
    </source>
</reference>
<accession>A0AAV2YKH5</accession>
<keyword evidence="3" id="KW-1185">Reference proteome</keyword>
<gene>
    <name evidence="2" type="ORF">N0F65_001457</name>
</gene>
<reference evidence="2" key="1">
    <citation type="submission" date="2022-11" db="EMBL/GenBank/DDBJ databases">
        <authorList>
            <person name="Morgan W.R."/>
            <person name="Tartar A."/>
        </authorList>
    </citation>
    <scope>NUCLEOTIDE SEQUENCE</scope>
    <source>
        <strain evidence="2">ARSEF 373</strain>
    </source>
</reference>
<evidence type="ECO:0000313" key="3">
    <source>
        <dbReference type="Proteomes" id="UP001146120"/>
    </source>
</evidence>